<evidence type="ECO:0000259" key="5">
    <source>
        <dbReference type="PROSITE" id="PS50835"/>
    </source>
</evidence>
<feature type="domain" description="Ig-like" evidence="5">
    <location>
        <begin position="198"/>
        <end position="284"/>
    </location>
</feature>
<dbReference type="GO" id="GO:0019885">
    <property type="term" value="P:antigen processing and presentation of endogenous peptide antigen via MHC class I"/>
    <property type="evidence" value="ECO:0007669"/>
    <property type="project" value="InterPro"/>
</dbReference>
<dbReference type="SUPFAM" id="SSF48726">
    <property type="entry name" value="Immunoglobulin"/>
    <property type="match status" value="2"/>
</dbReference>
<dbReference type="PROSITE" id="PS50835">
    <property type="entry name" value="IG_LIKE"/>
    <property type="match status" value="2"/>
</dbReference>
<dbReference type="PRINTS" id="PR01669">
    <property type="entry name" value="TAPASIN"/>
</dbReference>
<evidence type="ECO:0000256" key="4">
    <source>
        <dbReference type="SAM" id="SignalP"/>
    </source>
</evidence>
<evidence type="ECO:0000313" key="6">
    <source>
        <dbReference type="EMBL" id="CAJ1062509.1"/>
    </source>
</evidence>
<dbReference type="SMART" id="SM00407">
    <property type="entry name" value="IGc1"/>
    <property type="match status" value="1"/>
</dbReference>
<protein>
    <submittedName>
        <fullName evidence="6">Tapasin-related protein</fullName>
    </submittedName>
</protein>
<keyword evidence="3" id="KW-0472">Membrane</keyword>
<feature type="chain" id="PRO_5043595019" evidence="4">
    <location>
        <begin position="18"/>
        <end position="434"/>
    </location>
</feature>
<gene>
    <name evidence="6" type="ORF">XNOV1_A025785</name>
</gene>
<evidence type="ECO:0000256" key="3">
    <source>
        <dbReference type="SAM" id="Phobius"/>
    </source>
</evidence>
<keyword evidence="4" id="KW-0732">Signal</keyword>
<keyword evidence="7" id="KW-1185">Reference proteome</keyword>
<dbReference type="Proteomes" id="UP001178508">
    <property type="component" value="Chromosome 8"/>
</dbReference>
<dbReference type="InterPro" id="IPR013106">
    <property type="entry name" value="Ig_V-set"/>
</dbReference>
<dbReference type="EMBL" id="OY660871">
    <property type="protein sequence ID" value="CAJ1062509.1"/>
    <property type="molecule type" value="Genomic_DNA"/>
</dbReference>
<name>A0AAV1FNF6_XYRNO</name>
<keyword evidence="3" id="KW-0812">Transmembrane</keyword>
<feature type="region of interest" description="Disordered" evidence="2">
    <location>
        <begin position="349"/>
        <end position="374"/>
    </location>
</feature>
<dbReference type="InterPro" id="IPR003599">
    <property type="entry name" value="Ig_sub"/>
</dbReference>
<organism evidence="6 7">
    <name type="scientific">Xyrichtys novacula</name>
    <name type="common">Pearly razorfish</name>
    <name type="synonym">Hemipteronotus novacula</name>
    <dbReference type="NCBI Taxonomy" id="13765"/>
    <lineage>
        <taxon>Eukaryota</taxon>
        <taxon>Metazoa</taxon>
        <taxon>Chordata</taxon>
        <taxon>Craniata</taxon>
        <taxon>Vertebrata</taxon>
        <taxon>Euteleostomi</taxon>
        <taxon>Actinopterygii</taxon>
        <taxon>Neopterygii</taxon>
        <taxon>Teleostei</taxon>
        <taxon>Neoteleostei</taxon>
        <taxon>Acanthomorphata</taxon>
        <taxon>Eupercaria</taxon>
        <taxon>Labriformes</taxon>
        <taxon>Labridae</taxon>
        <taxon>Xyrichtys</taxon>
    </lineage>
</organism>
<dbReference type="InterPro" id="IPR003597">
    <property type="entry name" value="Ig_C1-set"/>
</dbReference>
<feature type="transmembrane region" description="Helical" evidence="3">
    <location>
        <begin position="412"/>
        <end position="430"/>
    </location>
</feature>
<dbReference type="InterPro" id="IPR008056">
    <property type="entry name" value="Tapasin"/>
</dbReference>
<dbReference type="GO" id="GO:0016020">
    <property type="term" value="C:membrane"/>
    <property type="evidence" value="ECO:0007669"/>
    <property type="project" value="InterPro"/>
</dbReference>
<evidence type="ECO:0000256" key="1">
    <source>
        <dbReference type="ARBA" id="ARBA00023319"/>
    </source>
</evidence>
<feature type="signal peptide" evidence="4">
    <location>
        <begin position="1"/>
        <end position="17"/>
    </location>
</feature>
<dbReference type="Gene3D" id="2.60.40.10">
    <property type="entry name" value="Immunoglobulins"/>
    <property type="match status" value="3"/>
</dbReference>
<accession>A0AAV1FNF6</accession>
<dbReference type="AlphaFoldDB" id="A0AAV1FNF6"/>
<dbReference type="Pfam" id="PF07654">
    <property type="entry name" value="C1-set"/>
    <property type="match status" value="1"/>
</dbReference>
<evidence type="ECO:0000256" key="2">
    <source>
        <dbReference type="SAM" id="MobiDB-lite"/>
    </source>
</evidence>
<keyword evidence="1" id="KW-0393">Immunoglobulin domain</keyword>
<dbReference type="PANTHER" id="PTHR23411">
    <property type="entry name" value="TAPASIN"/>
    <property type="match status" value="1"/>
</dbReference>
<dbReference type="InterPro" id="IPR036179">
    <property type="entry name" value="Ig-like_dom_sf"/>
</dbReference>
<proteinExistence type="predicted"/>
<keyword evidence="3" id="KW-1133">Transmembrane helix</keyword>
<dbReference type="InterPro" id="IPR007110">
    <property type="entry name" value="Ig-like_dom"/>
</dbReference>
<reference evidence="6" key="1">
    <citation type="submission" date="2023-08" db="EMBL/GenBank/DDBJ databases">
        <authorList>
            <person name="Alioto T."/>
            <person name="Alioto T."/>
            <person name="Gomez Garrido J."/>
        </authorList>
    </citation>
    <scope>NUCLEOTIDE SEQUENCE</scope>
</reference>
<dbReference type="InterPro" id="IPR013783">
    <property type="entry name" value="Ig-like_fold"/>
</dbReference>
<dbReference type="InterPro" id="IPR050380">
    <property type="entry name" value="Immune_Resp_Modulators"/>
</dbReference>
<dbReference type="SMART" id="SM00409">
    <property type="entry name" value="IG"/>
    <property type="match status" value="2"/>
</dbReference>
<sequence length="434" mass="46944">MILGVILVGSFLTCVRAEGVADVVLSCTLVEEGVGMVGMGGALFTRTPATLVLKDISVAADESLETYTPFVPPSVPDPDLILLEVKVSSLEIPNADVLLHADCNEQEVMCEISSYTPYGSQESSDAAYFMVSLSVEEVGFSTSLILQTLGVQTDQSTLVQNKLGLPLSQSGTLLTEVIFLVFTHIKSVSAHLRGDVLLNCGFKQQEVPLTQEVGIEWRLQHRGKGRKVLEMTTRLDDAEGSAVVHTERTGSNVDSALVVSEGNASMTLTKLKVSDEGTYICTVSVGLINAQQVIHLHVIQPPHVSLSEETLVLNAKSPTTLSCHCAKYHPLDVQMEWLSLSPTDTEPSPFPHQGALSSHRQHGDGTYSLSSHLSVSPDVSPGTKIICKVTHSALEAPLSLSVVVESPQPASYWWFLGFLIVTVLFFYQCIRQVR</sequence>
<dbReference type="Pfam" id="PF07686">
    <property type="entry name" value="V-set"/>
    <property type="match status" value="1"/>
</dbReference>
<evidence type="ECO:0000313" key="7">
    <source>
        <dbReference type="Proteomes" id="UP001178508"/>
    </source>
</evidence>
<feature type="domain" description="Ig-like" evidence="5">
    <location>
        <begin position="302"/>
        <end position="399"/>
    </location>
</feature>